<sequence length="622" mass="70875">MASGQNGTTQHQGQVAVLASRKRPWSVVAWQSKAEWDQVMVGLYCGDCQMQQDALDRVSAWKSRYGHRMPLAVECTADLIRCKILDASGALKSHELVLTYGLALVRFVNLITERKQKTIIVPLRRLATELDIPIWIVDLRHDLTHGNLPQLTACRKGCNAVLEWLRRTYWSHQLGNSLAGQYEEEDEDELPAIDIEAETDSSPKESDKLKLPVCQEHQELRKKVIDVLLSYKNQQFGVLQKLQSVDKALKQWCSSSSDVQWVVAQMKDLLQDNRQVVARTLLGDGFLIPTAEELRILNLSLQETKEWDFRIPPTFLRFWQPLLKDLHSRDFTQTLLERMFSELKQHARGFGLRTQYLISWITEILKTNMHAKKKSKRSSRSSKNRNETSPVLFLHRVSLQWLKLLEDCLEAPCWASPHLLHLILRSMEPPLPSDTQEKLLYLTSIYTQEDDSLPSPGSAVDLRRQPIYTVESLQWKAEQSGAARGLNKRAGRPEGPAQERDLAEEEKEMKTQSLHLPESFHAENSMALAEKRAALQGSAWQVSSEGTKWQQYPLGKLPGQTDDPDALQVEEYSVMSAFEQLVNGERRTLPCVASSEWIGSGAEGLLWTQSDLHKLKNGLQLF</sequence>
<gene>
    <name evidence="3 4" type="primary">LAS1L</name>
</gene>
<dbReference type="GO" id="GO:0000460">
    <property type="term" value="P:maturation of 5.8S rRNA"/>
    <property type="evidence" value="ECO:0007669"/>
    <property type="project" value="TreeGrafter"/>
</dbReference>
<dbReference type="GO" id="GO:0090730">
    <property type="term" value="C:Las1 complex"/>
    <property type="evidence" value="ECO:0007669"/>
    <property type="project" value="InterPro"/>
</dbReference>
<dbReference type="AlphaFoldDB" id="A0AA97K9X8"/>
<evidence type="ECO:0000313" key="2">
    <source>
        <dbReference type="Proteomes" id="UP001190640"/>
    </source>
</evidence>
<dbReference type="Proteomes" id="UP001190640">
    <property type="component" value="Chromosome 13"/>
</dbReference>
<reference evidence="3 4" key="1">
    <citation type="submission" date="2025-04" db="UniProtKB">
        <authorList>
            <consortium name="RefSeq"/>
        </authorList>
    </citation>
    <scope>IDENTIFICATION</scope>
    <source>
        <tissue evidence="3 4">Blood</tissue>
    </source>
</reference>
<proteinExistence type="predicted"/>
<dbReference type="KEGG" id="emc:129341279"/>
<dbReference type="GO" id="GO:0030687">
    <property type="term" value="C:preribosome, large subunit precursor"/>
    <property type="evidence" value="ECO:0007669"/>
    <property type="project" value="TreeGrafter"/>
</dbReference>
<name>A0AA97K9X8_EUBMA</name>
<dbReference type="CTD" id="81887"/>
<dbReference type="RefSeq" id="XP_054852374.1">
    <property type="nucleotide sequence ID" value="XM_054996399.1"/>
</dbReference>
<dbReference type="RefSeq" id="XP_054852375.1">
    <property type="nucleotide sequence ID" value="XM_054996400.1"/>
</dbReference>
<dbReference type="PANTHER" id="PTHR15002">
    <property type="entry name" value="RIBOSOMAL BIOGENESIS PROTEIN LAS1L"/>
    <property type="match status" value="1"/>
</dbReference>
<evidence type="ECO:0000313" key="3">
    <source>
        <dbReference type="RefSeq" id="XP_054852374.1"/>
    </source>
</evidence>
<accession>A0AA97K9X8</accession>
<dbReference type="GeneID" id="129341279"/>
<protein>
    <submittedName>
        <fullName evidence="3 4">Ribosomal biogenesis protein LAS1L isoform X1</fullName>
    </submittedName>
</protein>
<evidence type="ECO:0000256" key="1">
    <source>
        <dbReference type="SAM" id="MobiDB-lite"/>
    </source>
</evidence>
<organism evidence="2 4">
    <name type="scientific">Eublepharis macularius</name>
    <name type="common">Leopard gecko</name>
    <name type="synonym">Cyrtodactylus macularius</name>
    <dbReference type="NCBI Taxonomy" id="481883"/>
    <lineage>
        <taxon>Eukaryota</taxon>
        <taxon>Metazoa</taxon>
        <taxon>Chordata</taxon>
        <taxon>Craniata</taxon>
        <taxon>Vertebrata</taxon>
        <taxon>Euteleostomi</taxon>
        <taxon>Lepidosauria</taxon>
        <taxon>Squamata</taxon>
        <taxon>Bifurcata</taxon>
        <taxon>Gekkota</taxon>
        <taxon>Eublepharidae</taxon>
        <taxon>Eublepharinae</taxon>
        <taxon>Eublepharis</taxon>
    </lineage>
</organism>
<evidence type="ECO:0000313" key="4">
    <source>
        <dbReference type="RefSeq" id="XP_054852375.1"/>
    </source>
</evidence>
<dbReference type="Pfam" id="PF04031">
    <property type="entry name" value="Las1"/>
    <property type="match status" value="1"/>
</dbReference>
<dbReference type="GO" id="GO:0000470">
    <property type="term" value="P:maturation of LSU-rRNA"/>
    <property type="evidence" value="ECO:0007669"/>
    <property type="project" value="TreeGrafter"/>
</dbReference>
<feature type="region of interest" description="Disordered" evidence="1">
    <location>
        <begin position="479"/>
        <end position="513"/>
    </location>
</feature>
<dbReference type="PANTHER" id="PTHR15002:SF0">
    <property type="entry name" value="RIBOSOMAL BIOGENESIS PROTEIN LAS1L"/>
    <property type="match status" value="1"/>
</dbReference>
<dbReference type="GO" id="GO:0004519">
    <property type="term" value="F:endonuclease activity"/>
    <property type="evidence" value="ECO:0007669"/>
    <property type="project" value="InterPro"/>
</dbReference>
<dbReference type="InterPro" id="IPR007174">
    <property type="entry name" value="Las1"/>
</dbReference>
<keyword evidence="2" id="KW-1185">Reference proteome</keyword>